<gene>
    <name evidence="17" type="ORF">NLI96_g6283</name>
</gene>
<protein>
    <recommendedName>
        <fullName evidence="14">Dolichyl-phosphate-mannose--protein mannosyltransferase</fullName>
        <ecNumber evidence="14">2.4.1.109</ecNumber>
    </recommendedName>
</protein>
<keyword evidence="8 14" id="KW-0256">Endoplasmic reticulum</keyword>
<keyword evidence="5 14" id="KW-0808">Transferase</keyword>
<name>A0AAD5YG30_9APHY</name>
<comment type="function">
    <text evidence="14">Transfers mannose from Dol-P-mannose to Ser or Thr residues on proteins.</text>
</comment>
<evidence type="ECO:0000256" key="8">
    <source>
        <dbReference type="ARBA" id="ARBA00022824"/>
    </source>
</evidence>
<evidence type="ECO:0000256" key="14">
    <source>
        <dbReference type="RuleBase" id="RU367007"/>
    </source>
</evidence>
<dbReference type="CDD" id="cd23285">
    <property type="entry name" value="beta-trefoil_MIR_PMT4-like"/>
    <property type="match status" value="1"/>
</dbReference>
<feature type="transmembrane region" description="Helical" evidence="14">
    <location>
        <begin position="711"/>
        <end position="729"/>
    </location>
</feature>
<proteinExistence type="inferred from homology"/>
<keyword evidence="7" id="KW-0677">Repeat</keyword>
<dbReference type="PANTHER" id="PTHR10050">
    <property type="entry name" value="DOLICHYL-PHOSPHATE-MANNOSE--PROTEIN MANNOSYLTRANSFERASE"/>
    <property type="match status" value="1"/>
</dbReference>
<dbReference type="GO" id="GO:0004169">
    <property type="term" value="F:dolichyl-phosphate-mannose-protein mannosyltransferase activity"/>
    <property type="evidence" value="ECO:0007669"/>
    <property type="project" value="UniProtKB-UniRule"/>
</dbReference>
<keyword evidence="18" id="KW-1185">Reference proteome</keyword>
<comment type="caution">
    <text evidence="17">The sequence shown here is derived from an EMBL/GenBank/DDBJ whole genome shotgun (WGS) entry which is preliminary data.</text>
</comment>
<evidence type="ECO:0000256" key="11">
    <source>
        <dbReference type="ARBA" id="ARBA00023180"/>
    </source>
</evidence>
<feature type="domain" description="MIR" evidence="16">
    <location>
        <begin position="329"/>
        <end position="389"/>
    </location>
</feature>
<dbReference type="PANTHER" id="PTHR10050:SF51">
    <property type="entry name" value="PROTEIN O-MANNOSYL-TRANSFERASE 1"/>
    <property type="match status" value="1"/>
</dbReference>
<dbReference type="AlphaFoldDB" id="A0AAD5YG30"/>
<dbReference type="InterPro" id="IPR032421">
    <property type="entry name" value="PMT_4TMC"/>
</dbReference>
<evidence type="ECO:0000256" key="12">
    <source>
        <dbReference type="ARBA" id="ARBA00045085"/>
    </source>
</evidence>
<feature type="domain" description="MIR" evidence="16">
    <location>
        <begin position="460"/>
        <end position="516"/>
    </location>
</feature>
<comment type="catalytic activity">
    <reaction evidence="12 14">
        <text>a di-trans,poly-cis-dolichyl beta-D-mannosyl phosphate + L-threonyl-[protein] = 3-O-(alpha-D-mannosyl)-L-threonyl-[protein] + a di-trans,poly-cis-dolichyl phosphate + H(+)</text>
        <dbReference type="Rhea" id="RHEA:53396"/>
        <dbReference type="Rhea" id="RHEA-COMP:11060"/>
        <dbReference type="Rhea" id="RHEA-COMP:13547"/>
        <dbReference type="Rhea" id="RHEA-COMP:19498"/>
        <dbReference type="Rhea" id="RHEA-COMP:19501"/>
        <dbReference type="ChEBI" id="CHEBI:15378"/>
        <dbReference type="ChEBI" id="CHEBI:30013"/>
        <dbReference type="ChEBI" id="CHEBI:57683"/>
        <dbReference type="ChEBI" id="CHEBI:58211"/>
        <dbReference type="ChEBI" id="CHEBI:137323"/>
        <dbReference type="EC" id="2.4.1.109"/>
    </reaction>
</comment>
<feature type="transmembrane region" description="Helical" evidence="14">
    <location>
        <begin position="276"/>
        <end position="297"/>
    </location>
</feature>
<evidence type="ECO:0000313" key="17">
    <source>
        <dbReference type="EMBL" id="KAJ3483471.1"/>
    </source>
</evidence>
<dbReference type="Pfam" id="PF02366">
    <property type="entry name" value="PMT"/>
    <property type="match status" value="1"/>
</dbReference>
<evidence type="ECO:0000256" key="7">
    <source>
        <dbReference type="ARBA" id="ARBA00022737"/>
    </source>
</evidence>
<evidence type="ECO:0000256" key="15">
    <source>
        <dbReference type="SAM" id="MobiDB-lite"/>
    </source>
</evidence>
<evidence type="ECO:0000313" key="18">
    <source>
        <dbReference type="Proteomes" id="UP001212997"/>
    </source>
</evidence>
<comment type="subcellular location">
    <subcellularLocation>
        <location evidence="1 14">Endoplasmic reticulum membrane</location>
        <topology evidence="1 14">Multi-pass membrane protein</topology>
    </subcellularLocation>
</comment>
<comment type="pathway">
    <text evidence="2 14">Protein modification; protein glycosylation.</text>
</comment>
<organism evidence="17 18">
    <name type="scientific">Meripilus lineatus</name>
    <dbReference type="NCBI Taxonomy" id="2056292"/>
    <lineage>
        <taxon>Eukaryota</taxon>
        <taxon>Fungi</taxon>
        <taxon>Dikarya</taxon>
        <taxon>Basidiomycota</taxon>
        <taxon>Agaricomycotina</taxon>
        <taxon>Agaricomycetes</taxon>
        <taxon>Polyporales</taxon>
        <taxon>Meripilaceae</taxon>
        <taxon>Meripilus</taxon>
    </lineage>
</organism>
<comment type="similarity">
    <text evidence="3 14">Belongs to the glycosyltransferase 39 family.</text>
</comment>
<evidence type="ECO:0000256" key="3">
    <source>
        <dbReference type="ARBA" id="ARBA00007222"/>
    </source>
</evidence>
<dbReference type="Pfam" id="PF16192">
    <property type="entry name" value="PMT_4TMC"/>
    <property type="match status" value="1"/>
</dbReference>
<dbReference type="InterPro" id="IPR016093">
    <property type="entry name" value="MIR_motif"/>
</dbReference>
<feature type="transmembrane region" description="Helical" evidence="14">
    <location>
        <begin position="222"/>
        <end position="255"/>
    </location>
</feature>
<feature type="transmembrane region" description="Helical" evidence="14">
    <location>
        <begin position="638"/>
        <end position="655"/>
    </location>
</feature>
<evidence type="ECO:0000259" key="16">
    <source>
        <dbReference type="PROSITE" id="PS50919"/>
    </source>
</evidence>
<dbReference type="SUPFAM" id="SSF82109">
    <property type="entry name" value="MIR domain"/>
    <property type="match status" value="1"/>
</dbReference>
<accession>A0AAD5YG30</accession>
<keyword evidence="4 14" id="KW-0328">Glycosyltransferase</keyword>
<dbReference type="InterPro" id="IPR003342">
    <property type="entry name" value="ArnT-like_N"/>
</dbReference>
<keyword evidence="9 14" id="KW-1133">Transmembrane helix</keyword>
<feature type="transmembrane region" description="Helical" evidence="14">
    <location>
        <begin position="103"/>
        <end position="123"/>
    </location>
</feature>
<evidence type="ECO:0000256" key="13">
    <source>
        <dbReference type="ARBA" id="ARBA00045102"/>
    </source>
</evidence>
<dbReference type="Gene3D" id="2.80.10.50">
    <property type="match status" value="1"/>
</dbReference>
<dbReference type="InterPro" id="IPR027005">
    <property type="entry name" value="PMT-like"/>
</dbReference>
<feature type="transmembrane region" description="Helical" evidence="14">
    <location>
        <begin position="595"/>
        <end position="617"/>
    </location>
</feature>
<evidence type="ECO:0000256" key="1">
    <source>
        <dbReference type="ARBA" id="ARBA00004477"/>
    </source>
</evidence>
<feature type="transmembrane region" description="Helical" evidence="14">
    <location>
        <begin position="135"/>
        <end position="156"/>
    </location>
</feature>
<dbReference type="PROSITE" id="PS50919">
    <property type="entry name" value="MIR"/>
    <property type="match status" value="2"/>
</dbReference>
<keyword evidence="10 14" id="KW-0472">Membrane</keyword>
<evidence type="ECO:0000256" key="9">
    <source>
        <dbReference type="ARBA" id="ARBA00022989"/>
    </source>
</evidence>
<reference evidence="17" key="1">
    <citation type="submission" date="2022-07" db="EMBL/GenBank/DDBJ databases">
        <title>Genome Sequence of Physisporinus lineatus.</title>
        <authorList>
            <person name="Buettner E."/>
        </authorList>
    </citation>
    <scope>NUCLEOTIDE SEQUENCE</scope>
    <source>
        <strain evidence="17">VT162</strain>
    </source>
</reference>
<evidence type="ECO:0000256" key="10">
    <source>
        <dbReference type="ARBA" id="ARBA00023136"/>
    </source>
</evidence>
<dbReference type="FunFam" id="2.80.10.50:FF:000044">
    <property type="entry name" value="Dolichyl-phosphate-mannose-protein mannosyltransferase 4"/>
    <property type="match status" value="1"/>
</dbReference>
<dbReference type="EC" id="2.4.1.109" evidence="14"/>
<keyword evidence="6 14" id="KW-0812">Transmembrane</keyword>
<keyword evidence="11" id="KW-0325">Glycoprotein</keyword>
<dbReference type="EMBL" id="JANAWD010000227">
    <property type="protein sequence ID" value="KAJ3483471.1"/>
    <property type="molecule type" value="Genomic_DNA"/>
</dbReference>
<feature type="transmembrane region" description="Helical" evidence="14">
    <location>
        <begin position="667"/>
        <end position="690"/>
    </location>
</feature>
<evidence type="ECO:0000256" key="6">
    <source>
        <dbReference type="ARBA" id="ARBA00022692"/>
    </source>
</evidence>
<dbReference type="Proteomes" id="UP001212997">
    <property type="component" value="Unassembled WGS sequence"/>
</dbReference>
<feature type="transmembrane region" description="Helical" evidence="14">
    <location>
        <begin position="188"/>
        <end position="207"/>
    </location>
</feature>
<sequence length="764" mass="86879">MESELRRRGQPQPGPSNEPRSPDLDEREHHVITDARHRSQAEQMLDSDRASMAVVALLTTLAFALRFYKINHPDQVVFDEVHFGKFASYYIKREYYFDVHPPLAKMLFGLAGWFVGYDGSFGFENIGDSYTENNVPYVGLRALPAVLGSITVPIVYAIMKEVGYSTIVAAFSACIVLFDNAHIAQSRLILLDATLIFFMSLTIYSYIRFRKLRYLSFSPEWWGWLLATGTFMACTWASKVNGILTVVAIGIAVLIDLWDILDVRKGHSMEYFKKHFLARAVGLILLPLVLYLAFFWIHLTILTKSGTGDTFMSPTFQETLIGNELLLNSQEIRYFDTVTIKHKDTKVFLHSHPEKYPLKYDDGRISSQGQQVTGYGHDDSNNEWQIIPTKALPETGRGRIVRHEDIIQLLHVNTQTLLMTHDVASPLMPTNEEFTTWPKDDYTRHNDTLFHLRLDEGHGGAAWKSKSGHFRLVHVPTKVSMWTHAEQLPEWAFKQQEVNGNKNANDRTAIWFVDDILGGDAKNRTPEVAVKQPRSLNFFRKFGELQVLMLQHNAGLTASHPYASTPINWPFLLSGISFWTQNEGQKQIYLIGNLVGWWACVFALSIYVGILGADLIARRRAIYPIPETVRNRLWNSTGFFLLIWAVHYFPFYLMSRQLFVHHYLPSHLASALVAGSVLSFILSESINYPVSVRGPLTPVRPRQYADHGGKAPIIVGVFAFCMFLMFMYISPLTYGTPGLDGRAVNSRRLLSSWTLHFAAKEVDA</sequence>
<dbReference type="Pfam" id="PF02815">
    <property type="entry name" value="MIR"/>
    <property type="match status" value="1"/>
</dbReference>
<evidence type="ECO:0000256" key="4">
    <source>
        <dbReference type="ARBA" id="ARBA00022676"/>
    </source>
</evidence>
<dbReference type="GO" id="GO:0005789">
    <property type="term" value="C:endoplasmic reticulum membrane"/>
    <property type="evidence" value="ECO:0007669"/>
    <property type="project" value="UniProtKB-SubCell"/>
</dbReference>
<dbReference type="InterPro" id="IPR036300">
    <property type="entry name" value="MIR_dom_sf"/>
</dbReference>
<evidence type="ECO:0000256" key="5">
    <source>
        <dbReference type="ARBA" id="ARBA00022679"/>
    </source>
</evidence>
<feature type="region of interest" description="Disordered" evidence="15">
    <location>
        <begin position="1"/>
        <end position="26"/>
    </location>
</feature>
<comment type="catalytic activity">
    <reaction evidence="13 14">
        <text>a di-trans,poly-cis-dolichyl beta-D-mannosyl phosphate + L-seryl-[protein] = 3-O-(alpha-D-mannosyl)-L-seryl-[protein] + a di-trans,poly-cis-dolichyl phosphate + H(+)</text>
        <dbReference type="Rhea" id="RHEA:17377"/>
        <dbReference type="Rhea" id="RHEA-COMP:9863"/>
        <dbReference type="Rhea" id="RHEA-COMP:13546"/>
        <dbReference type="Rhea" id="RHEA-COMP:19498"/>
        <dbReference type="Rhea" id="RHEA-COMP:19501"/>
        <dbReference type="ChEBI" id="CHEBI:15378"/>
        <dbReference type="ChEBI" id="CHEBI:29999"/>
        <dbReference type="ChEBI" id="CHEBI:57683"/>
        <dbReference type="ChEBI" id="CHEBI:58211"/>
        <dbReference type="ChEBI" id="CHEBI:137321"/>
        <dbReference type="EC" id="2.4.1.109"/>
    </reaction>
</comment>
<dbReference type="SMART" id="SM00472">
    <property type="entry name" value="MIR"/>
    <property type="match status" value="3"/>
</dbReference>
<evidence type="ECO:0000256" key="2">
    <source>
        <dbReference type="ARBA" id="ARBA00004922"/>
    </source>
</evidence>